<protein>
    <submittedName>
        <fullName evidence="2">Lasso peptide biosynthesis B2 protein</fullName>
    </submittedName>
</protein>
<evidence type="ECO:0000313" key="3">
    <source>
        <dbReference type="Proteomes" id="UP000326287"/>
    </source>
</evidence>
<dbReference type="KEGG" id="halc:EY643_02395"/>
<keyword evidence="3" id="KW-1185">Reference proteome</keyword>
<dbReference type="OrthoDB" id="3790432at2"/>
<organism evidence="2 3">
    <name type="scientific">Halioglobus maricola</name>
    <dbReference type="NCBI Taxonomy" id="2601894"/>
    <lineage>
        <taxon>Bacteria</taxon>
        <taxon>Pseudomonadati</taxon>
        <taxon>Pseudomonadota</taxon>
        <taxon>Gammaproteobacteria</taxon>
        <taxon>Cellvibrionales</taxon>
        <taxon>Halieaceae</taxon>
        <taxon>Halioglobus</taxon>
    </lineage>
</organism>
<dbReference type="Proteomes" id="UP000326287">
    <property type="component" value="Chromosome"/>
</dbReference>
<sequence length="151" mass="16669">MNLLGRFLALSGTDRRLFICAWCLLGYYKLAITLRPVMNLIGHLERVAGTEPAPEADAFEQDEAARIGRMVARAAAHTPWPSLCLVQVLTTQRLMASRKLPGQFTFGAMLCGDRSAPDRKLAAHAWLRCGDLVVSGAGGHENYAPTWAFRW</sequence>
<gene>
    <name evidence="2" type="ORF">EY643_02395</name>
</gene>
<reference evidence="2 3" key="1">
    <citation type="submission" date="2019-02" db="EMBL/GenBank/DDBJ databases">
        <authorList>
            <person name="Li S.-H."/>
        </authorList>
    </citation>
    <scope>NUCLEOTIDE SEQUENCE [LARGE SCALE GENOMIC DNA]</scope>
    <source>
        <strain evidence="2 3">IMCC14385</strain>
    </source>
</reference>
<dbReference type="EMBL" id="CP036422">
    <property type="protein sequence ID" value="QFU74593.1"/>
    <property type="molecule type" value="Genomic_DNA"/>
</dbReference>
<dbReference type="AlphaFoldDB" id="A0A5P9NFL7"/>
<dbReference type="Pfam" id="PF13471">
    <property type="entry name" value="Transglut_core3"/>
    <property type="match status" value="1"/>
</dbReference>
<evidence type="ECO:0000259" key="1">
    <source>
        <dbReference type="Pfam" id="PF13471"/>
    </source>
</evidence>
<dbReference type="InterPro" id="IPR053521">
    <property type="entry name" value="McjB-like"/>
</dbReference>
<dbReference type="RefSeq" id="WP_152660705.1">
    <property type="nucleotide sequence ID" value="NZ_CP036422.1"/>
</dbReference>
<proteinExistence type="predicted"/>
<dbReference type="NCBIfam" id="NF033537">
    <property type="entry name" value="lasso_biosyn_B2"/>
    <property type="match status" value="1"/>
</dbReference>
<feature type="domain" description="Microcin J25-processing protein McjB C-terminal" evidence="1">
    <location>
        <begin position="43"/>
        <end position="147"/>
    </location>
</feature>
<dbReference type="InterPro" id="IPR032708">
    <property type="entry name" value="McjB_C"/>
</dbReference>
<accession>A0A5P9NFL7</accession>
<name>A0A5P9NFL7_9GAMM</name>
<evidence type="ECO:0000313" key="2">
    <source>
        <dbReference type="EMBL" id="QFU74593.1"/>
    </source>
</evidence>